<feature type="transmembrane region" description="Helical" evidence="2">
    <location>
        <begin position="178"/>
        <end position="204"/>
    </location>
</feature>
<keyword evidence="2" id="KW-0812">Transmembrane</keyword>
<feature type="transmembrane region" description="Helical" evidence="2">
    <location>
        <begin position="92"/>
        <end position="110"/>
    </location>
</feature>
<dbReference type="AlphaFoldDB" id="Q9ABM5"/>
<dbReference type="Proteomes" id="UP000001816">
    <property type="component" value="Chromosome"/>
</dbReference>
<sequence>MALRGGVRAPPRPLGASSGCFSRASSPSRHPSRARREEDVAKTASDISLTRQAMSLTEDLMTPNAAIYWADLTISAAVMWGGFLIAATTSSLALGLGAALLSMLALYRGLSFIHELTHIRDDEAPGFRVGWNVLVGVPLMTPSLMYEGVHNIHHIKDRFGTRLDPEYLPLSRFTPLKLAGFLFIALLAPLGVILRSAILIPLSFLVPSLRRYLKTKLSALIINPDFVREDLGRWRKAWVIQDVACWLWSWAVIAGLGLGVVPVRVVLTGLAIFSLATFLNQARTLVAHHWDNDGDKMTLEEQFLDSVNVPPPNLASALWAPVGLRYHALHHLLPRLPYHNMAKAHARLVEALGADSLYHRASEPGLFEALGDLFRRVRQKNAEARNQPAH</sequence>
<evidence type="ECO:0000259" key="3">
    <source>
        <dbReference type="Pfam" id="PF00487"/>
    </source>
</evidence>
<dbReference type="KEGG" id="ccr:CC_0202"/>
<dbReference type="Pfam" id="PF00487">
    <property type="entry name" value="FA_desaturase"/>
    <property type="match status" value="1"/>
</dbReference>
<feature type="transmembrane region" description="Helical" evidence="2">
    <location>
        <begin position="247"/>
        <end position="273"/>
    </location>
</feature>
<dbReference type="GO" id="GO:0008610">
    <property type="term" value="P:lipid biosynthetic process"/>
    <property type="evidence" value="ECO:0007669"/>
    <property type="project" value="UniProtKB-ARBA"/>
</dbReference>
<evidence type="ECO:0000313" key="4">
    <source>
        <dbReference type="EMBL" id="AAK22189.1"/>
    </source>
</evidence>
<feature type="domain" description="Fatty acid desaturase" evidence="3">
    <location>
        <begin position="94"/>
        <end position="359"/>
    </location>
</feature>
<dbReference type="GO" id="GO:0016717">
    <property type="term" value="F:oxidoreductase activity, acting on paired donors, with oxidation of a pair of donors resulting in the reduction of molecular oxygen to two molecules of water"/>
    <property type="evidence" value="ECO:0007669"/>
    <property type="project" value="TreeGrafter"/>
</dbReference>
<dbReference type="PATRIC" id="fig|190650.5.peg.199"/>
<dbReference type="STRING" id="190650.CC_0202"/>
<feature type="transmembrane region" description="Helical" evidence="2">
    <location>
        <begin position="66"/>
        <end position="86"/>
    </location>
</feature>
<dbReference type="GO" id="GO:0016020">
    <property type="term" value="C:membrane"/>
    <property type="evidence" value="ECO:0007669"/>
    <property type="project" value="TreeGrafter"/>
</dbReference>
<dbReference type="InterPro" id="IPR012171">
    <property type="entry name" value="Fatty_acid_desaturase"/>
</dbReference>
<evidence type="ECO:0000256" key="2">
    <source>
        <dbReference type="SAM" id="Phobius"/>
    </source>
</evidence>
<protein>
    <recommendedName>
        <fullName evidence="3">Fatty acid desaturase domain-containing protein</fullName>
    </recommendedName>
</protein>
<keyword evidence="2" id="KW-1133">Transmembrane helix</keyword>
<gene>
    <name evidence="4" type="ordered locus">CC_0202</name>
</gene>
<dbReference type="eggNOG" id="COG3239">
    <property type="taxonomic scope" value="Bacteria"/>
</dbReference>
<organism evidence="4 5">
    <name type="scientific">Caulobacter vibrioides (strain ATCC 19089 / CIP 103742 / CB 15)</name>
    <name type="common">Caulobacter crescentus</name>
    <dbReference type="NCBI Taxonomy" id="190650"/>
    <lineage>
        <taxon>Bacteria</taxon>
        <taxon>Pseudomonadati</taxon>
        <taxon>Pseudomonadota</taxon>
        <taxon>Alphaproteobacteria</taxon>
        <taxon>Caulobacterales</taxon>
        <taxon>Caulobacteraceae</taxon>
        <taxon>Caulobacter</taxon>
    </lineage>
</organism>
<feature type="region of interest" description="Disordered" evidence="1">
    <location>
        <begin position="1"/>
        <end position="41"/>
    </location>
</feature>
<name>Q9ABM5_CAUVC</name>
<keyword evidence="2" id="KW-0472">Membrane</keyword>
<evidence type="ECO:0000313" key="5">
    <source>
        <dbReference type="Proteomes" id="UP000001816"/>
    </source>
</evidence>
<dbReference type="BioCyc" id="CAULO:CC0202-MONOMER"/>
<dbReference type="PANTHER" id="PTHR19353:SF19">
    <property type="entry name" value="DELTA(5) FATTY ACID DESATURASE C-RELATED"/>
    <property type="match status" value="1"/>
</dbReference>
<dbReference type="InterPro" id="IPR005804">
    <property type="entry name" value="FA_desaturase_dom"/>
</dbReference>
<proteinExistence type="predicted"/>
<evidence type="ECO:0000256" key="1">
    <source>
        <dbReference type="SAM" id="MobiDB-lite"/>
    </source>
</evidence>
<dbReference type="PANTHER" id="PTHR19353">
    <property type="entry name" value="FATTY ACID DESATURASE 2"/>
    <property type="match status" value="1"/>
</dbReference>
<dbReference type="PIR" id="A87274">
    <property type="entry name" value="A87274"/>
</dbReference>
<accession>Q9ABM5</accession>
<dbReference type="EnsemblBacteria" id="AAK22189">
    <property type="protein sequence ID" value="AAK22189"/>
    <property type="gene ID" value="CC_0202"/>
</dbReference>
<dbReference type="EMBL" id="AE005673">
    <property type="protein sequence ID" value="AAK22189.1"/>
    <property type="molecule type" value="Genomic_DNA"/>
</dbReference>
<dbReference type="HOGENOM" id="CLU_780549_0_0_5"/>
<reference evidence="4 5" key="1">
    <citation type="journal article" date="2001" name="Proc. Natl. Acad. Sci. U.S.A.">
        <title>Complete genome sequence of Caulobacter crescentus.</title>
        <authorList>
            <person name="Nierman W.C."/>
            <person name="Feldblyum T.V."/>
            <person name="Laub M.T."/>
            <person name="Paulsen I.T."/>
            <person name="Nelson K.E."/>
            <person name="Eisen J.A."/>
            <person name="Heidelberg J.F."/>
            <person name="Alley M.R."/>
            <person name="Ohta N."/>
            <person name="Maddock J.R."/>
            <person name="Potocka I."/>
            <person name="Nelson W.C."/>
            <person name="Newton A."/>
            <person name="Stephens C."/>
            <person name="Phadke N.D."/>
            <person name="Ely B."/>
            <person name="DeBoy R.T."/>
            <person name="Dodson R.J."/>
            <person name="Durkin A.S."/>
            <person name="Gwinn M.L."/>
            <person name="Haft D.H."/>
            <person name="Kolonay J.F."/>
            <person name="Smit J."/>
            <person name="Craven M.B."/>
            <person name="Khouri H."/>
            <person name="Shetty J."/>
            <person name="Berry K."/>
            <person name="Utterback T."/>
            <person name="Tran K."/>
            <person name="Wolf A."/>
            <person name="Vamathevan J."/>
            <person name="Ermolaeva M."/>
            <person name="White O."/>
            <person name="Salzberg S.L."/>
            <person name="Venter J.C."/>
            <person name="Shapiro L."/>
            <person name="Fraser C.M."/>
        </authorList>
    </citation>
    <scope>NUCLEOTIDE SEQUENCE [LARGE SCALE GENOMIC DNA]</scope>
    <source>
        <strain evidence="5">ATCC 19089 / CB15</strain>
    </source>
</reference>
<keyword evidence="5" id="KW-1185">Reference proteome</keyword>